<keyword evidence="1" id="KW-0472">Membrane</keyword>
<feature type="transmembrane region" description="Helical" evidence="1">
    <location>
        <begin position="7"/>
        <end position="27"/>
    </location>
</feature>
<organism evidence="2 3">
    <name type="scientific">Candidatus Kerfeldbacteria bacterium CG08_land_8_20_14_0_20_42_7</name>
    <dbReference type="NCBI Taxonomy" id="2014245"/>
    <lineage>
        <taxon>Bacteria</taxon>
        <taxon>Candidatus Kerfeldiibacteriota</taxon>
    </lineage>
</organism>
<dbReference type="Pfam" id="PF20221">
    <property type="entry name" value="DUF6580"/>
    <property type="match status" value="1"/>
</dbReference>
<dbReference type="Proteomes" id="UP000228711">
    <property type="component" value="Unassembled WGS sequence"/>
</dbReference>
<reference evidence="3" key="1">
    <citation type="submission" date="2017-09" db="EMBL/GenBank/DDBJ databases">
        <title>Depth-based differentiation of microbial function through sediment-hosted aquifers and enrichment of novel symbionts in the deep terrestrial subsurface.</title>
        <authorList>
            <person name="Probst A.J."/>
            <person name="Ladd B."/>
            <person name="Jarett J.K."/>
            <person name="Geller-Mcgrath D.E."/>
            <person name="Sieber C.M.K."/>
            <person name="Emerson J.B."/>
            <person name="Anantharaman K."/>
            <person name="Thomas B.C."/>
            <person name="Malmstrom R."/>
            <person name="Stieglmeier M."/>
            <person name="Klingl A."/>
            <person name="Woyke T."/>
            <person name="Ryan C.M."/>
            <person name="Banfield J.F."/>
        </authorList>
    </citation>
    <scope>NUCLEOTIDE SEQUENCE [LARGE SCALE GENOMIC DNA]</scope>
</reference>
<dbReference type="InterPro" id="IPR046487">
    <property type="entry name" value="DUF6580"/>
</dbReference>
<feature type="transmembrane region" description="Helical" evidence="1">
    <location>
        <begin position="65"/>
        <end position="90"/>
    </location>
</feature>
<evidence type="ECO:0000256" key="1">
    <source>
        <dbReference type="SAM" id="Phobius"/>
    </source>
</evidence>
<keyword evidence="1" id="KW-0812">Transmembrane</keyword>
<accession>A0A2H0YSY5</accession>
<gene>
    <name evidence="2" type="ORF">COT25_02175</name>
</gene>
<dbReference type="AlphaFoldDB" id="A0A2H0YSY5"/>
<sequence>MTKKQQTLLLGGIATVLVLFGIATRLLPHPANLTAVGAVGLFAGAVMPRKWGIVLPVSVMAFSDIFLGFHNIMIFTWGSMMLAAGIGYLLRTKIRPMYLVFGSVAASVQFFLITNWAVWMFTPLYPKGLSGLFASYVAGIPFFRNMLLGDIGYTAVLFAVYALARVAIHQYELRQSPYLKNI</sequence>
<dbReference type="EMBL" id="PEXV01000073">
    <property type="protein sequence ID" value="PIS41608.1"/>
    <property type="molecule type" value="Genomic_DNA"/>
</dbReference>
<feature type="transmembrane region" description="Helical" evidence="1">
    <location>
        <begin position="142"/>
        <end position="164"/>
    </location>
</feature>
<protein>
    <recommendedName>
        <fullName evidence="4">ECF transporter S component</fullName>
    </recommendedName>
</protein>
<keyword evidence="1" id="KW-1133">Transmembrane helix</keyword>
<name>A0A2H0YSY5_9BACT</name>
<evidence type="ECO:0008006" key="4">
    <source>
        <dbReference type="Google" id="ProtNLM"/>
    </source>
</evidence>
<feature type="transmembrane region" description="Helical" evidence="1">
    <location>
        <begin position="97"/>
        <end position="122"/>
    </location>
</feature>
<evidence type="ECO:0000313" key="3">
    <source>
        <dbReference type="Proteomes" id="UP000228711"/>
    </source>
</evidence>
<proteinExistence type="predicted"/>
<evidence type="ECO:0000313" key="2">
    <source>
        <dbReference type="EMBL" id="PIS41608.1"/>
    </source>
</evidence>
<comment type="caution">
    <text evidence="2">The sequence shown here is derived from an EMBL/GenBank/DDBJ whole genome shotgun (WGS) entry which is preliminary data.</text>
</comment>